<dbReference type="EMBL" id="JAQQWM010000009">
    <property type="protein sequence ID" value="KAK8046483.1"/>
    <property type="molecule type" value="Genomic_DNA"/>
</dbReference>
<comment type="caution">
    <text evidence="1">The sequence shown here is derived from an EMBL/GenBank/DDBJ whole genome shotgun (WGS) entry which is preliminary data.</text>
</comment>
<protein>
    <submittedName>
        <fullName evidence="1">Uncharacterized protein</fullName>
    </submittedName>
</protein>
<accession>A0ABR1TIM1</accession>
<dbReference type="Proteomes" id="UP001446871">
    <property type="component" value="Unassembled WGS sequence"/>
</dbReference>
<name>A0ABR1TIM1_9PEZI</name>
<proteinExistence type="predicted"/>
<evidence type="ECO:0000313" key="2">
    <source>
        <dbReference type="Proteomes" id="UP001446871"/>
    </source>
</evidence>
<evidence type="ECO:0000313" key="1">
    <source>
        <dbReference type="EMBL" id="KAK8046483.1"/>
    </source>
</evidence>
<gene>
    <name evidence="1" type="ORF">PG996_014547</name>
</gene>
<sequence>MCEAIGGTLYANDVICCPKKDASATDVVPYPNECNRKGDTRMAMPPIGGLITEVSLSRQK</sequence>
<organism evidence="1 2">
    <name type="scientific">Apiospora saccharicola</name>
    <dbReference type="NCBI Taxonomy" id="335842"/>
    <lineage>
        <taxon>Eukaryota</taxon>
        <taxon>Fungi</taxon>
        <taxon>Dikarya</taxon>
        <taxon>Ascomycota</taxon>
        <taxon>Pezizomycotina</taxon>
        <taxon>Sordariomycetes</taxon>
        <taxon>Xylariomycetidae</taxon>
        <taxon>Amphisphaeriales</taxon>
        <taxon>Apiosporaceae</taxon>
        <taxon>Apiospora</taxon>
    </lineage>
</organism>
<reference evidence="1 2" key="1">
    <citation type="submission" date="2023-01" db="EMBL/GenBank/DDBJ databases">
        <title>Analysis of 21 Apiospora genomes using comparative genomics revels a genus with tremendous synthesis potential of carbohydrate active enzymes and secondary metabolites.</title>
        <authorList>
            <person name="Sorensen T."/>
        </authorList>
    </citation>
    <scope>NUCLEOTIDE SEQUENCE [LARGE SCALE GENOMIC DNA]</scope>
    <source>
        <strain evidence="1 2">CBS 83171</strain>
    </source>
</reference>
<keyword evidence="2" id="KW-1185">Reference proteome</keyword>